<feature type="transmembrane region" description="Helical" evidence="2">
    <location>
        <begin position="105"/>
        <end position="126"/>
    </location>
</feature>
<reference evidence="4" key="3">
    <citation type="journal article" date="2011" name="PLoS ONE">
        <title>Genome sequence of a mesophilic hydrogenotrophic methanogen Methanocella paludicola, the first cultivated representative of the order Methanocellales.</title>
        <authorList>
            <person name="Sakai S."/>
            <person name="Takaki Y."/>
            <person name="Shimamura S."/>
            <person name="Sekine M."/>
            <person name="Tajima T."/>
            <person name="Kosugi H."/>
            <person name="Ichikawa N."/>
            <person name="Tasumi E."/>
            <person name="Hiraki A.T."/>
            <person name="Shimizu A."/>
            <person name="Kato Y."/>
            <person name="Nishiko R."/>
            <person name="Mori K."/>
            <person name="Fujita N."/>
            <person name="Imachi H."/>
            <person name="Takai K."/>
        </authorList>
    </citation>
    <scope>NUCLEOTIDE SEQUENCE [LARGE SCALE GENOMIC DNA]</scope>
    <source>
        <strain evidence="4">DSM 17711 / JCM 13418 / NBRC 101707 / SANAE</strain>
    </source>
</reference>
<dbReference type="STRING" id="304371.MCP_1529"/>
<keyword evidence="2" id="KW-0812">Transmembrane</keyword>
<feature type="region of interest" description="Disordered" evidence="1">
    <location>
        <begin position="43"/>
        <end position="81"/>
    </location>
</feature>
<evidence type="ECO:0000256" key="1">
    <source>
        <dbReference type="SAM" id="MobiDB-lite"/>
    </source>
</evidence>
<dbReference type="AlphaFoldDB" id="D1YYS9"/>
<dbReference type="KEGG" id="mpd:MCP_1529"/>
<dbReference type="InParanoid" id="D1YYS9"/>
<reference evidence="3 4" key="1">
    <citation type="journal article" date="2007" name="Appl. Environ. Microbiol.">
        <title>Isolation of key methanogens for global methane emission from rice paddy fields: a novel isolate affiliated with the clone cluster rice cluster I.</title>
        <authorList>
            <person name="Sakai S."/>
            <person name="Imachi H."/>
            <person name="Sekiguchi Y."/>
            <person name="Ohashi A."/>
            <person name="Harada H."/>
            <person name="Kamagata Y."/>
        </authorList>
    </citation>
    <scope>NUCLEOTIDE SEQUENCE [LARGE SCALE GENOMIC DNA]</scope>
    <source>
        <strain evidence="4">DSM 17711 / JCM 13418 / NBRC 101707 / SANAE</strain>
    </source>
</reference>
<accession>D1YYS9</accession>
<feature type="compositionally biased region" description="Polar residues" evidence="1">
    <location>
        <begin position="43"/>
        <end position="65"/>
    </location>
</feature>
<organism evidence="3 4">
    <name type="scientific">Methanocella paludicola (strain DSM 17711 / JCM 13418 / NBRC 101707 / SANAE)</name>
    <dbReference type="NCBI Taxonomy" id="304371"/>
    <lineage>
        <taxon>Archaea</taxon>
        <taxon>Methanobacteriati</taxon>
        <taxon>Methanobacteriota</taxon>
        <taxon>Stenosarchaea group</taxon>
        <taxon>Methanomicrobia</taxon>
        <taxon>Methanocellales</taxon>
        <taxon>Methanocellaceae</taxon>
        <taxon>Methanocella</taxon>
    </lineage>
</organism>
<evidence type="ECO:0008006" key="5">
    <source>
        <dbReference type="Google" id="ProtNLM"/>
    </source>
</evidence>
<gene>
    <name evidence="3" type="ordered locus">MCP_1529</name>
</gene>
<reference evidence="3 4" key="2">
    <citation type="journal article" date="2008" name="Int. J. Syst. Evol. Microbiol.">
        <title>Methanocella paludicola gen. nov., sp. nov., a methane-producing archaeon, the first isolate of the lineage 'Rice Cluster I', and proposal of the new archaeal order Methanocellales ord. nov.</title>
        <authorList>
            <person name="Sakai S."/>
            <person name="Imachi H."/>
            <person name="Hanada S."/>
            <person name="Ohashi A."/>
            <person name="Harada H."/>
            <person name="Kamagata Y."/>
        </authorList>
    </citation>
    <scope>NUCLEOTIDE SEQUENCE [LARGE SCALE GENOMIC DNA]</scope>
    <source>
        <strain evidence="4">DSM 17711 / JCM 13418 / NBRC 101707 / SANAE</strain>
    </source>
</reference>
<evidence type="ECO:0000313" key="4">
    <source>
        <dbReference type="Proteomes" id="UP000001882"/>
    </source>
</evidence>
<dbReference type="GeneID" id="8681472"/>
<name>D1YYS9_METPS</name>
<keyword evidence="4" id="KW-1185">Reference proteome</keyword>
<sequence length="335" mass="37513">MKNKSLLLLALALVFISIIMLAASIDYSSGLIGVRSQPQPTIGTDINITGQSNRTDDGSTSNINDDPSKSDNGPDESLSSNLDLNDILKPLSSLPDMLEDPPDSLLLWIILLILLILLAMIGYILWRRYRRRKQSPVLVEETHIEARPMLEYFEGDYKISFPQIRAPLPAIWGAGDKLNVLIQDKAGKNNDITLYVDGNAVRNIPMESGSAQFSLDLDKGDHRIKISPKNVTEGSSWADVRIVEYREEVVRMFNEMYQGYRSGHNGTNGEMTARELEIAMRQGMPEDMQKRLGKTITLFEYANYSLHDIRRGEFEEMYMSQAGLVPATGGNNVDV</sequence>
<evidence type="ECO:0000313" key="3">
    <source>
        <dbReference type="EMBL" id="BAI61601.1"/>
    </source>
</evidence>
<protein>
    <recommendedName>
        <fullName evidence="5">DUF4129 domain-containing protein</fullName>
    </recommendedName>
</protein>
<evidence type="ECO:0000256" key="2">
    <source>
        <dbReference type="SAM" id="Phobius"/>
    </source>
</evidence>
<keyword evidence="2" id="KW-1133">Transmembrane helix</keyword>
<keyword evidence="2" id="KW-0472">Membrane</keyword>
<dbReference type="RefSeq" id="WP_012900280.1">
    <property type="nucleotide sequence ID" value="NC_013665.1"/>
</dbReference>
<dbReference type="EMBL" id="AP011532">
    <property type="protein sequence ID" value="BAI61601.1"/>
    <property type="molecule type" value="Genomic_DNA"/>
</dbReference>
<proteinExistence type="predicted"/>
<dbReference type="Proteomes" id="UP000001882">
    <property type="component" value="Chromosome"/>
</dbReference>